<keyword evidence="3" id="KW-0653">Protein transport</keyword>
<feature type="region of interest" description="Disordered" evidence="6">
    <location>
        <begin position="1"/>
        <end position="73"/>
    </location>
</feature>
<feature type="compositionally biased region" description="Low complexity" evidence="6">
    <location>
        <begin position="180"/>
        <end position="197"/>
    </location>
</feature>
<protein>
    <recommendedName>
        <fullName evidence="7">SEC7 domain-containing protein</fullName>
    </recommendedName>
</protein>
<keyword evidence="1" id="KW-0813">Transport</keyword>
<feature type="region of interest" description="Disordered" evidence="6">
    <location>
        <begin position="735"/>
        <end position="754"/>
    </location>
</feature>
<comment type="subcellular location">
    <subcellularLocation>
        <location evidence="5">Cytoplasmic vesicle</location>
        <location evidence="5">COPI-coated vesicle membrane</location>
    </subcellularLocation>
</comment>
<feature type="domain" description="SEC7" evidence="7">
    <location>
        <begin position="876"/>
        <end position="1065"/>
    </location>
</feature>
<evidence type="ECO:0000313" key="9">
    <source>
        <dbReference type="Proteomes" id="UP001150266"/>
    </source>
</evidence>
<feature type="compositionally biased region" description="Polar residues" evidence="6">
    <location>
        <begin position="474"/>
        <end position="483"/>
    </location>
</feature>
<accession>A0A9W9ABC4</accession>
<dbReference type="PANTHER" id="PTHR10663">
    <property type="entry name" value="GUANYL-NUCLEOTIDE EXCHANGE FACTOR"/>
    <property type="match status" value="1"/>
</dbReference>
<dbReference type="GO" id="GO:0030663">
    <property type="term" value="C:COPI-coated vesicle membrane"/>
    <property type="evidence" value="ECO:0007669"/>
    <property type="project" value="UniProtKB-SubCell"/>
</dbReference>
<dbReference type="Gene3D" id="1.10.220.20">
    <property type="match status" value="1"/>
</dbReference>
<evidence type="ECO:0000256" key="5">
    <source>
        <dbReference type="ARBA" id="ARBA00060451"/>
    </source>
</evidence>
<feature type="region of interest" description="Disordered" evidence="6">
    <location>
        <begin position="819"/>
        <end position="879"/>
    </location>
</feature>
<dbReference type="SUPFAM" id="SSF48425">
    <property type="entry name" value="Sec7 domain"/>
    <property type="match status" value="1"/>
</dbReference>
<dbReference type="InterPro" id="IPR046455">
    <property type="entry name" value="Sec7/BIG1-like_C"/>
</dbReference>
<gene>
    <name evidence="8" type="ORF">J3R30DRAFT_3733705</name>
</gene>
<dbReference type="InterPro" id="IPR023394">
    <property type="entry name" value="Sec7_C_sf"/>
</dbReference>
<name>A0A9W9ABC4_9AGAR</name>
<evidence type="ECO:0000256" key="2">
    <source>
        <dbReference type="ARBA" id="ARBA00022490"/>
    </source>
</evidence>
<dbReference type="SUPFAM" id="SSF48371">
    <property type="entry name" value="ARM repeat"/>
    <property type="match status" value="2"/>
</dbReference>
<dbReference type="InterPro" id="IPR032691">
    <property type="entry name" value="Mon2/Sec7/BIG1-like_HUS"/>
</dbReference>
<organism evidence="8 9">
    <name type="scientific">Lentinula aciculospora</name>
    <dbReference type="NCBI Taxonomy" id="153920"/>
    <lineage>
        <taxon>Eukaryota</taxon>
        <taxon>Fungi</taxon>
        <taxon>Dikarya</taxon>
        <taxon>Basidiomycota</taxon>
        <taxon>Agaricomycotina</taxon>
        <taxon>Agaricomycetes</taxon>
        <taxon>Agaricomycetidae</taxon>
        <taxon>Agaricales</taxon>
        <taxon>Marasmiineae</taxon>
        <taxon>Omphalotaceae</taxon>
        <taxon>Lentinula</taxon>
    </lineage>
</organism>
<feature type="compositionally biased region" description="Polar residues" evidence="6">
    <location>
        <begin position="431"/>
        <end position="444"/>
    </location>
</feature>
<dbReference type="Pfam" id="PF09324">
    <property type="entry name" value="Sec7-like_HDS"/>
    <property type="match status" value="1"/>
</dbReference>
<evidence type="ECO:0000259" key="7">
    <source>
        <dbReference type="PROSITE" id="PS50190"/>
    </source>
</evidence>
<dbReference type="Pfam" id="PF01369">
    <property type="entry name" value="Sec7"/>
    <property type="match status" value="1"/>
</dbReference>
<dbReference type="Pfam" id="PF20252">
    <property type="entry name" value="BIG2_C"/>
    <property type="match status" value="1"/>
</dbReference>
<keyword evidence="9" id="KW-1185">Reference proteome</keyword>
<dbReference type="InterPro" id="IPR000904">
    <property type="entry name" value="Sec7_dom"/>
</dbReference>
<dbReference type="CDD" id="cd00171">
    <property type="entry name" value="Sec7"/>
    <property type="match status" value="1"/>
</dbReference>
<dbReference type="EMBL" id="JAOTPV010000009">
    <property type="protein sequence ID" value="KAJ4478034.1"/>
    <property type="molecule type" value="Genomic_DNA"/>
</dbReference>
<dbReference type="PROSITE" id="PS50190">
    <property type="entry name" value="SEC7"/>
    <property type="match status" value="1"/>
</dbReference>
<feature type="compositionally biased region" description="Polar residues" evidence="6">
    <location>
        <begin position="42"/>
        <end position="52"/>
    </location>
</feature>
<dbReference type="SMART" id="SM00222">
    <property type="entry name" value="Sec7"/>
    <property type="match status" value="1"/>
</dbReference>
<evidence type="ECO:0000256" key="3">
    <source>
        <dbReference type="ARBA" id="ARBA00022927"/>
    </source>
</evidence>
<dbReference type="FunFam" id="1.10.1000.11:FF:000003">
    <property type="entry name" value="Brefeldin A-inhibited guanine nucleotide-exchange protein 1"/>
    <property type="match status" value="1"/>
</dbReference>
<dbReference type="Gene3D" id="1.10.1000.11">
    <property type="entry name" value="Arf Nucleotide-binding Site Opener,domain 2"/>
    <property type="match status" value="1"/>
</dbReference>
<dbReference type="FunFam" id="1.10.220.20:FF:000002">
    <property type="entry name" value="Brefeldin A-inhibited guanine nucleotide-exchange protein 1"/>
    <property type="match status" value="1"/>
</dbReference>
<dbReference type="Pfam" id="PF12783">
    <property type="entry name" value="Sec7-like_HUS"/>
    <property type="match status" value="1"/>
</dbReference>
<dbReference type="OrthoDB" id="18431at2759"/>
<dbReference type="GO" id="GO:0032012">
    <property type="term" value="P:regulation of ARF protein signal transduction"/>
    <property type="evidence" value="ECO:0007669"/>
    <property type="project" value="InterPro"/>
</dbReference>
<evidence type="ECO:0000256" key="6">
    <source>
        <dbReference type="SAM" id="MobiDB-lite"/>
    </source>
</evidence>
<feature type="region of interest" description="Disordered" evidence="6">
    <location>
        <begin position="154"/>
        <end position="173"/>
    </location>
</feature>
<feature type="region of interest" description="Disordered" evidence="6">
    <location>
        <begin position="431"/>
        <end position="517"/>
    </location>
</feature>
<dbReference type="InterPro" id="IPR035999">
    <property type="entry name" value="Sec7_dom_sf"/>
</dbReference>
<dbReference type="GO" id="GO:0005085">
    <property type="term" value="F:guanyl-nucleotide exchange factor activity"/>
    <property type="evidence" value="ECO:0007669"/>
    <property type="project" value="InterPro"/>
</dbReference>
<proteinExistence type="predicted"/>
<dbReference type="Proteomes" id="UP001150266">
    <property type="component" value="Unassembled WGS sequence"/>
</dbReference>
<dbReference type="InterPro" id="IPR016024">
    <property type="entry name" value="ARM-type_fold"/>
</dbReference>
<evidence type="ECO:0000313" key="8">
    <source>
        <dbReference type="EMBL" id="KAJ4478034.1"/>
    </source>
</evidence>
<keyword evidence="2" id="KW-0963">Cytoplasm</keyword>
<dbReference type="InterPro" id="IPR032629">
    <property type="entry name" value="DCB_dom"/>
</dbReference>
<dbReference type="InterPro" id="IPR015403">
    <property type="entry name" value="Mon2/Sec7/BIG1-like_HDS"/>
</dbReference>
<dbReference type="PANTHER" id="PTHR10663:SF375">
    <property type="entry name" value="LD29171P"/>
    <property type="match status" value="1"/>
</dbReference>
<evidence type="ECO:0000256" key="4">
    <source>
        <dbReference type="ARBA" id="ARBA00023136"/>
    </source>
</evidence>
<sequence>MDGQHSAVQIPLPSSPSVEHAQNGHAKPFIAQVVDEQKTSHHSSSFSEQQLEPQEEVEDIQASEPSTEEKVEDLSAVDEAIIAAPVPQISVPIPDVPERELPVLEPDSSSATLRLTEPFVAEKVEGDTGIVNEAATAAPIPQIPVSIPEVQERELPVPEPNFSPEATPTLKSAEPPTTIAHAIPAAPSPPVSNSSNSRDSYLPKTPGSPLPSNSSSHRRSLTISRGNNSVSAVLISSALETIASSKDAKRSAPLKDSTQKALDLIRSNQGGDHPKEIFEPLRLACETRNEKLMIASLDCISKLISYSFFAESPLSSHSDYNSPPNSPGPLPEDNLPSLVDLVAHTITACHTENTPDAVSLQIVKALLSLVLSPTVLVHHSSLLKAVRTVYNVFLLSTDPVNQMVAQGGLTQMVHHVFTRCRIGDYPPSIDSATLSRSPSQTSFASPKHIPFAIPSPRTPTSTNGRHTPELDTKGTPSASTTSLPRRATRPLSAATEGGSVSGYHTEEDEESGPRTPKAFVNVPEAMESHEQFGHSAFGRKGLSTKDMFVKDAFLVLRALCKLTMKPLNNESERDVKSHAMRSKLLSLHLVLTVLNTHMPLFVDPSAIIYSNSSNEATSFVQAINQYLCLTVSRNAISPVPQVFDISVEIFWRMLAGMRTRLKKEIEVLLHEIYIPILEMRTSTLKQKAVILGMFSRLCQDPQAVVEIYLNYDCDSEAVDNIYEHLMNVISKISTSPSTTHHNKTNEPPSPAVTPNSGKILGKNATIPPSFSTTAMSVSGTMDTSTMGLSETQLRRQSLECLVAILRSLVAWGTAAGKSMEDGNTLVGSGSGTGSQNGEDLSRDSMAVDPSLEKLATEPSSEQLRQPTPDLADDPSRFESAKQKKTTLLEGIKKFNFKPKRGISFLIENGFIQSKAPQHIAEFLLHTDGLSKTMIGEYLGEGDEENIAIMHAFVDQLDFNNLPFVDALRLFLQSFRLPGESQKIDRFMLKFAERYVAGNTQTAFANADSAYVLAYSVVLLNTDAHNPQVKKRMTKQDFIKNNRGINDGADLPEDLLGPIFDEITNNEIKMKDEVEAITVSATGPGIANALANVGRDLQKEAYVMQSSGMLNKTEAMFKTLMRTQRKGSNTGNQFFSASHFVHVRPMFEVAWIPFLAGLSGPLQETDDLEIVELCLDGFKSAIKIVCFFDLELERNAFVTTLAKFTFLNNLGEMKTKNMEAIKALLDVAVTEGNHLRGSWHEVLTCVSQLEHMQLISSGVDVPEKKGRPRKLPAEELANESRSTHITVAADMVFSLSHFLSGTAIVDFVQALSDVSWEEIQSSGLSQHPRMFSLQKLVEISYYNMNRIRLEWLNLWDIIGEHFNQVCCHNNPHVGFFALDSLRQLAMRFLEKEELPLFKFQKDFLKPFEHTMIHNTNPEIRDMVLQCLQQMIQARVQNMRSGWRTMFGVFQAASKVLTERIPNSAFEIVTKLNRDHFSDIVHNGAFSDLVVCITDFCKVSKYQKISLLAIGMLRGVIPVMLDCAECGWNTEPSSDTNSSMDDGMVKYWYPVLFAFYDIIMNGEDLEVRRLALDSLFTTLKMYGDTYPLEFWDTVCKKTLFPIFAVLKSSQDISRFSTQEDMSVWLSTTMIQALRDLIDLYTYHFTILERFLDGLLDLLCVCICQENDTLARIGTSCLQQLLENNVSKLSPTRWERVATTFVRLFKTTTPHQLFDETLREEIADGTSEIAEETNGQTILPAPLSEQARTSSLPSLAERRHIFKQIIVKCVLQLLLIETTNDLLRNENVYNTIPPEQLLKLMGVLDHSYQFARMFNEDKDLRTGLWKVGFMKHLPNLLKQESSSASTLVHVLLRMYYDPRPAHQTARSQIAERFLPLSLGVIEDYNKLRTDSQAKNIIAWTPVVEEILDGFCRFDDKAFARYLPAIYPLAADLLARELPTSVRQCLKTYFIRVGQTQGIIDKHSS</sequence>
<feature type="region of interest" description="Disordered" evidence="6">
    <location>
        <begin position="180"/>
        <end position="223"/>
    </location>
</feature>
<dbReference type="Pfam" id="PF16213">
    <property type="entry name" value="DCB"/>
    <property type="match status" value="1"/>
</dbReference>
<dbReference type="GO" id="GO:0015031">
    <property type="term" value="P:protein transport"/>
    <property type="evidence" value="ECO:0007669"/>
    <property type="project" value="UniProtKB-KW"/>
</dbReference>
<reference evidence="8" key="1">
    <citation type="submission" date="2022-08" db="EMBL/GenBank/DDBJ databases">
        <title>A Global Phylogenomic Analysis of the Shiitake Genus Lentinula.</title>
        <authorList>
            <consortium name="DOE Joint Genome Institute"/>
            <person name="Sierra-Patev S."/>
            <person name="Min B."/>
            <person name="Naranjo-Ortiz M."/>
            <person name="Looney B."/>
            <person name="Konkel Z."/>
            <person name="Slot J.C."/>
            <person name="Sakamoto Y."/>
            <person name="Steenwyk J.L."/>
            <person name="Rokas A."/>
            <person name="Carro J."/>
            <person name="Camarero S."/>
            <person name="Ferreira P."/>
            <person name="Molpeceres G."/>
            <person name="Ruiz-Duenas F.J."/>
            <person name="Serrano A."/>
            <person name="Henrissat B."/>
            <person name="Drula E."/>
            <person name="Hughes K.W."/>
            <person name="Mata J.L."/>
            <person name="Ishikawa N.K."/>
            <person name="Vargas-Isla R."/>
            <person name="Ushijima S."/>
            <person name="Smith C.A."/>
            <person name="Ahrendt S."/>
            <person name="Andreopoulos W."/>
            <person name="He G."/>
            <person name="Labutti K."/>
            <person name="Lipzen A."/>
            <person name="Ng V."/>
            <person name="Riley R."/>
            <person name="Sandor L."/>
            <person name="Barry K."/>
            <person name="Martinez A.T."/>
            <person name="Xiao Y."/>
            <person name="Gibbons J.G."/>
            <person name="Terashima K."/>
            <person name="Grigoriev I.V."/>
            <person name="Hibbett D.S."/>
        </authorList>
    </citation>
    <scope>NUCLEOTIDE SEQUENCE</scope>
    <source>
        <strain evidence="8">JLM2183</strain>
    </source>
</reference>
<comment type="caution">
    <text evidence="8">The sequence shown here is derived from an EMBL/GenBank/DDBJ whole genome shotgun (WGS) entry which is preliminary data.</text>
</comment>
<feature type="compositionally biased region" description="Polar residues" evidence="6">
    <location>
        <begin position="210"/>
        <end position="223"/>
    </location>
</feature>
<keyword evidence="4" id="KW-0472">Membrane</keyword>
<evidence type="ECO:0000256" key="1">
    <source>
        <dbReference type="ARBA" id="ARBA00022448"/>
    </source>
</evidence>